<gene>
    <name evidence="3" type="ORF">OXX778_LOCUS13758</name>
</gene>
<organism evidence="3 4">
    <name type="scientific">Brachionus calyciflorus</name>
    <dbReference type="NCBI Taxonomy" id="104777"/>
    <lineage>
        <taxon>Eukaryota</taxon>
        <taxon>Metazoa</taxon>
        <taxon>Spiralia</taxon>
        <taxon>Gnathifera</taxon>
        <taxon>Rotifera</taxon>
        <taxon>Eurotatoria</taxon>
        <taxon>Monogononta</taxon>
        <taxon>Pseudotrocha</taxon>
        <taxon>Ploima</taxon>
        <taxon>Brachionidae</taxon>
        <taxon>Brachionus</taxon>
    </lineage>
</organism>
<evidence type="ECO:0000256" key="2">
    <source>
        <dbReference type="SAM" id="MobiDB-lite"/>
    </source>
</evidence>
<accession>A0A814CVA9</accession>
<keyword evidence="1" id="KW-0175">Coiled coil</keyword>
<evidence type="ECO:0000313" key="4">
    <source>
        <dbReference type="Proteomes" id="UP000663879"/>
    </source>
</evidence>
<comment type="caution">
    <text evidence="3">The sequence shown here is derived from an EMBL/GenBank/DDBJ whole genome shotgun (WGS) entry which is preliminary data.</text>
</comment>
<evidence type="ECO:0000256" key="1">
    <source>
        <dbReference type="SAM" id="Coils"/>
    </source>
</evidence>
<keyword evidence="4" id="KW-1185">Reference proteome</keyword>
<feature type="coiled-coil region" evidence="1">
    <location>
        <begin position="125"/>
        <end position="159"/>
    </location>
</feature>
<proteinExistence type="predicted"/>
<reference evidence="3" key="1">
    <citation type="submission" date="2021-02" db="EMBL/GenBank/DDBJ databases">
        <authorList>
            <person name="Nowell W R."/>
        </authorList>
    </citation>
    <scope>NUCLEOTIDE SEQUENCE</scope>
    <source>
        <strain evidence="3">Ploen Becks lab</strain>
    </source>
</reference>
<dbReference type="EMBL" id="CAJNOC010002704">
    <property type="protein sequence ID" value="CAF0947374.1"/>
    <property type="molecule type" value="Genomic_DNA"/>
</dbReference>
<feature type="region of interest" description="Disordered" evidence="2">
    <location>
        <begin position="40"/>
        <end position="61"/>
    </location>
</feature>
<sequence length="211" mass="24681">MRSSNLMDKLIQSNEVPFDHDKKSNEICEEQVVKINGSNKELRDGFRNDDHLSSEPKAENDEKERCYIERYGILVTRNRLNEYKDIYSRIKELHLGTGIDDPLAIQPNYDETKDKHTQNIARLIDEVFENKLNKHEKRLDELEKRDQEKLKKLNKVSEELIVVKNGLRAVKNVNNDVNEKIYIIQNDVGAMNLNLNTLSESMKKIQMNLAK</sequence>
<protein>
    <submittedName>
        <fullName evidence="3">Uncharacterized protein</fullName>
    </submittedName>
</protein>
<name>A0A814CVA9_9BILA</name>
<dbReference type="Proteomes" id="UP000663879">
    <property type="component" value="Unassembled WGS sequence"/>
</dbReference>
<dbReference type="AlphaFoldDB" id="A0A814CVA9"/>
<evidence type="ECO:0000313" key="3">
    <source>
        <dbReference type="EMBL" id="CAF0947374.1"/>
    </source>
</evidence>